<organism evidence="1 2">
    <name type="scientific">Mesobacillus campisalis</name>
    <dbReference type="NCBI Taxonomy" id="1408103"/>
    <lineage>
        <taxon>Bacteria</taxon>
        <taxon>Bacillati</taxon>
        <taxon>Bacillota</taxon>
        <taxon>Bacilli</taxon>
        <taxon>Bacillales</taxon>
        <taxon>Bacillaceae</taxon>
        <taxon>Mesobacillus</taxon>
    </lineage>
</organism>
<evidence type="ECO:0000313" key="1">
    <source>
        <dbReference type="EMBL" id="KKK37781.1"/>
    </source>
</evidence>
<dbReference type="Proteomes" id="UP000034166">
    <property type="component" value="Unassembled WGS sequence"/>
</dbReference>
<proteinExistence type="predicted"/>
<dbReference type="AlphaFoldDB" id="A0A0M2SVQ2"/>
<keyword evidence="2" id="KW-1185">Reference proteome</keyword>
<reference evidence="1 2" key="1">
    <citation type="submission" date="2015-04" db="EMBL/GenBank/DDBJ databases">
        <title>Taxonomic description and genome sequence of Bacillus campisalis sp. nov., a novel member of the genus Bacillus isolated from solar saltern.</title>
        <authorList>
            <person name="Mathan Kumar R."/>
            <person name="Kaur G."/>
            <person name="Kumar A."/>
            <person name="Singh N.K."/>
            <person name="Kaur N."/>
            <person name="Kumar N."/>
            <person name="Mayilraj S."/>
        </authorList>
    </citation>
    <scope>NUCLEOTIDE SEQUENCE [LARGE SCALE GENOMIC DNA]</scope>
    <source>
        <strain evidence="1 2">SA2-6</strain>
    </source>
</reference>
<gene>
    <name evidence="1" type="ORF">WQ57_11420</name>
</gene>
<sequence>MNVNVDVVPIRPDRDIVKLTAVFNGYPGPEVKIVADFEKNTFVCFEWNFDKKETKPIKPIARLDSLEQFRKKLYEFHIWDWEEDYQADGIIVDGMSWSVRLETKGGTFKKEGLEAFPKECKRFCRSLKRLTGVEIK</sequence>
<evidence type="ECO:0000313" key="2">
    <source>
        <dbReference type="Proteomes" id="UP000034166"/>
    </source>
</evidence>
<comment type="caution">
    <text evidence="1">The sequence shown here is derived from an EMBL/GenBank/DDBJ whole genome shotgun (WGS) entry which is preliminary data.</text>
</comment>
<protein>
    <submittedName>
        <fullName evidence="1">Uncharacterized protein</fullName>
    </submittedName>
</protein>
<dbReference type="EMBL" id="LAYY01000011">
    <property type="protein sequence ID" value="KKK37781.1"/>
    <property type="molecule type" value="Genomic_DNA"/>
</dbReference>
<name>A0A0M2SVQ2_9BACI</name>
<dbReference type="PATRIC" id="fig|1408103.3.peg.2567"/>
<accession>A0A0M2SVQ2</accession>